<dbReference type="EMBL" id="CAKLPY010000001">
    <property type="protein sequence ID" value="CAH0995347.1"/>
    <property type="molecule type" value="Genomic_DNA"/>
</dbReference>
<reference evidence="2" key="1">
    <citation type="submission" date="2021-12" db="EMBL/GenBank/DDBJ databases">
        <authorList>
            <person name="Rodrigo-Torres L."/>
            <person name="Arahal R. D."/>
            <person name="Lucena T."/>
        </authorList>
    </citation>
    <scope>NUCLEOTIDE SEQUENCE</scope>
    <source>
        <strain evidence="2">CECT 8858</strain>
    </source>
</reference>
<gene>
    <name evidence="2" type="ORF">EMA8858_01468</name>
</gene>
<sequence>MIENIIIGLVFLGALFYLGNNIRKQFSAKSSGCAGCGGNCKTTNFDFVDLPEIEKQ</sequence>
<proteinExistence type="predicted"/>
<protein>
    <recommendedName>
        <fullName evidence="4">FeoB-associated Cys-rich membrane protein</fullName>
    </recommendedName>
</protein>
<organism evidence="2 3">
    <name type="scientific">Emticicia aquatica</name>
    <dbReference type="NCBI Taxonomy" id="1681835"/>
    <lineage>
        <taxon>Bacteria</taxon>
        <taxon>Pseudomonadati</taxon>
        <taxon>Bacteroidota</taxon>
        <taxon>Cytophagia</taxon>
        <taxon>Cytophagales</taxon>
        <taxon>Leadbetterellaceae</taxon>
        <taxon>Emticicia</taxon>
    </lineage>
</organism>
<keyword evidence="3" id="KW-1185">Reference proteome</keyword>
<dbReference type="Pfam" id="PF12669">
    <property type="entry name" value="FeoB_associated"/>
    <property type="match status" value="1"/>
</dbReference>
<name>A0ABM9ANE2_9BACT</name>
<dbReference type="Proteomes" id="UP000837932">
    <property type="component" value="Unassembled WGS sequence"/>
</dbReference>
<dbReference type="RefSeq" id="WP_238805893.1">
    <property type="nucleotide sequence ID" value="NZ_CAKLPY010000001.1"/>
</dbReference>
<feature type="transmembrane region" description="Helical" evidence="1">
    <location>
        <begin position="6"/>
        <end position="22"/>
    </location>
</feature>
<comment type="caution">
    <text evidence="2">The sequence shown here is derived from an EMBL/GenBank/DDBJ whole genome shotgun (WGS) entry which is preliminary data.</text>
</comment>
<keyword evidence="1" id="KW-0812">Transmembrane</keyword>
<evidence type="ECO:0000256" key="1">
    <source>
        <dbReference type="SAM" id="Phobius"/>
    </source>
</evidence>
<evidence type="ECO:0000313" key="3">
    <source>
        <dbReference type="Proteomes" id="UP000837932"/>
    </source>
</evidence>
<keyword evidence="1" id="KW-1133">Transmembrane helix</keyword>
<keyword evidence="1" id="KW-0472">Membrane</keyword>
<accession>A0ABM9ANE2</accession>
<evidence type="ECO:0008006" key="4">
    <source>
        <dbReference type="Google" id="ProtNLM"/>
    </source>
</evidence>
<evidence type="ECO:0000313" key="2">
    <source>
        <dbReference type="EMBL" id="CAH0995347.1"/>
    </source>
</evidence>